<dbReference type="EMBL" id="JALGAR010000006">
    <property type="protein sequence ID" value="MCI4659719.1"/>
    <property type="molecule type" value="Genomic_DNA"/>
</dbReference>
<gene>
    <name evidence="1" type="ORF">MQH31_18085</name>
</gene>
<name>A0AA41QZK7_9MICO</name>
<evidence type="ECO:0000313" key="1">
    <source>
        <dbReference type="EMBL" id="MCI4659719.1"/>
    </source>
</evidence>
<reference evidence="1" key="1">
    <citation type="submission" date="2022-03" db="EMBL/GenBank/DDBJ databases">
        <title>Cryobacterium sp. nov. strain ZS14-85, isolated from Antarctic soil.</title>
        <authorList>
            <person name="Li J."/>
            <person name="Niu G."/>
        </authorList>
    </citation>
    <scope>NUCLEOTIDE SEQUENCE</scope>
    <source>
        <strain evidence="1">ZS14-85</strain>
    </source>
</reference>
<organism evidence="1 2">
    <name type="scientific">Cryobacterium zhongshanensis</name>
    <dbReference type="NCBI Taxonomy" id="2928153"/>
    <lineage>
        <taxon>Bacteria</taxon>
        <taxon>Bacillati</taxon>
        <taxon>Actinomycetota</taxon>
        <taxon>Actinomycetes</taxon>
        <taxon>Micrococcales</taxon>
        <taxon>Microbacteriaceae</taxon>
        <taxon>Cryobacterium</taxon>
    </lineage>
</organism>
<evidence type="ECO:0000313" key="2">
    <source>
        <dbReference type="Proteomes" id="UP001165341"/>
    </source>
</evidence>
<protein>
    <submittedName>
        <fullName evidence="1">Uncharacterized protein</fullName>
    </submittedName>
</protein>
<sequence length="283" mass="30924">MTSQRRDVATLPIDQRGHQQIHLEYLKAEQTGFVKNDSTPGAHIEWMNPVYIYEGAFDCAACGEYPAFSVEVDEAGEPTKLVAKSACALTEGVPMVIELAVPSGKMIVHDSLARVFDFDLMNYNSKLGQAQAQQIMAAQGCAFGPVGNTSPSLVKTGEGAFIIANIDDELEPGEEGYVVGEKLASICTDLWAYSIADLDHFVATARAQLAAASDKERVELVKRELFRWAVQPGDPRDRIDQLGWTVTVVNVTPGTYRFTHHTGEVGFDSDDWPATYAHVELVA</sequence>
<keyword evidence="2" id="KW-1185">Reference proteome</keyword>
<dbReference type="RefSeq" id="WP_243013210.1">
    <property type="nucleotide sequence ID" value="NZ_JALGAR010000006.1"/>
</dbReference>
<dbReference type="Proteomes" id="UP001165341">
    <property type="component" value="Unassembled WGS sequence"/>
</dbReference>
<accession>A0AA41QZK7</accession>
<dbReference type="AlphaFoldDB" id="A0AA41QZK7"/>
<comment type="caution">
    <text evidence="1">The sequence shown here is derived from an EMBL/GenBank/DDBJ whole genome shotgun (WGS) entry which is preliminary data.</text>
</comment>
<proteinExistence type="predicted"/>